<proteinExistence type="predicted"/>
<comment type="caution">
    <text evidence="1">The sequence shown here is derived from an EMBL/GenBank/DDBJ whole genome shotgun (WGS) entry which is preliminary data.</text>
</comment>
<evidence type="ECO:0000313" key="2">
    <source>
        <dbReference type="Proteomes" id="UP000789366"/>
    </source>
</evidence>
<protein>
    <submittedName>
        <fullName evidence="1">4003_t:CDS:1</fullName>
    </submittedName>
</protein>
<dbReference type="EMBL" id="CAJVPW010009859">
    <property type="protein sequence ID" value="CAG8609826.1"/>
    <property type="molecule type" value="Genomic_DNA"/>
</dbReference>
<accession>A0ACA9MVL3</accession>
<gene>
    <name evidence="1" type="ORF">SPELUC_LOCUS7456</name>
</gene>
<evidence type="ECO:0000313" key="1">
    <source>
        <dbReference type="EMBL" id="CAG8609826.1"/>
    </source>
</evidence>
<reference evidence="1" key="1">
    <citation type="submission" date="2021-06" db="EMBL/GenBank/DDBJ databases">
        <authorList>
            <person name="Kallberg Y."/>
            <person name="Tangrot J."/>
            <person name="Rosling A."/>
        </authorList>
    </citation>
    <scope>NUCLEOTIDE SEQUENCE</scope>
    <source>
        <strain evidence="1">28 12/20/2015</strain>
    </source>
</reference>
<sequence>IESGSDYLFQQESRKKYLQPEPFLRLTISDKPKNYPENQLEIVLNFCLTIDSEPNLSLFRDFEEIIEEYSQIGNVVTYPQTSKDDSLPKPLYAPFASDPSQNYILKVIFHHFAESALCVDGPPGTGKSQLICNLLANSLAYQKKVLVVCEKEVALKVIYDQLNKIGLNHSLIKISKLDQTPQIYQTILSSLKTVTEPRTNRHIYFDSEKKITELEEKQTHNLQKIANYCWVENGFQTSRQIPLSVVYLKFTGQYQLSPTLLYLNKRVKNKEQLDKLKNNLEVYIKNKNNFQEIISNLLRELKGEKVKTNLLSRILQTKLVQEYSKNHQSIKLLENKIKDLEGLQHKYQGFFSFLQIENFGDFWQKCSNEKFLITIRQFISEEFLTIGELNFVLASFDDDTKKNVDYFLTKILINQEFNYLNNHTKSCEQASELIRIQQEQQEIAEKKRNLVKEILKNNQKKNLKKLSTNHLLIRELSKKRKIPALKKIFPELLRRFPWRKVFLYELEPENVLLLEEKSINGGRKNINLELDDLEKNSSLLTYAKKYARNREKLTLLYHYRSKYPELIEFSNQAFYDGILQIVSASELRKNVDLPVEYHYQADGQIGIITFNAKQQDKISEYIDEKVRYKNLFIKNLEEVQGDERDIIIFSIGYGPDKEGKIKLNFGPLSREGGEKRLNVAISRAREKIIVVTSLLPNDLNRIVEEDENRQLGPKLFKKYLEYAYYCSQQQFEKSQEILEKTLPKIVNTFSAGEESARQTEFGSSFEEHVYNELTKQISGYEIHRQVKSVGYHIDLAIWDSQVQQYILGIECDGEYWHSKLENIERDIYRQYLLESKG</sequence>
<feature type="non-terminal residue" evidence="1">
    <location>
        <position position="1"/>
    </location>
</feature>
<organism evidence="1 2">
    <name type="scientific">Cetraspora pellucida</name>
    <dbReference type="NCBI Taxonomy" id="1433469"/>
    <lineage>
        <taxon>Eukaryota</taxon>
        <taxon>Fungi</taxon>
        <taxon>Fungi incertae sedis</taxon>
        <taxon>Mucoromycota</taxon>
        <taxon>Glomeromycotina</taxon>
        <taxon>Glomeromycetes</taxon>
        <taxon>Diversisporales</taxon>
        <taxon>Gigasporaceae</taxon>
        <taxon>Cetraspora</taxon>
    </lineage>
</organism>
<name>A0ACA9MVL3_9GLOM</name>
<keyword evidence="2" id="KW-1185">Reference proteome</keyword>
<dbReference type="Proteomes" id="UP000789366">
    <property type="component" value="Unassembled WGS sequence"/>
</dbReference>